<evidence type="ECO:0000313" key="1">
    <source>
        <dbReference type="EMBL" id="PSV00871.1"/>
    </source>
</evidence>
<dbReference type="RefSeq" id="WP_107288578.1">
    <property type="nucleotide sequence ID" value="NZ_PYNF01000002.1"/>
</dbReference>
<dbReference type="EMBL" id="PYNF01000002">
    <property type="protein sequence ID" value="PSV00871.1"/>
    <property type="molecule type" value="Genomic_DNA"/>
</dbReference>
<accession>A0A2T3KM56</accession>
<sequence>MVISESLFIVDPDNKNNKKIFISFKNASYGEWCIKVIADGDKRKTKIICSVPNFLLGTNNSNIKIKKETQKFRVLNGRVCLSDVHPALSNEANTDIIKINHLHRLCKINTIYYKRILIGVIMTFHREYYDSEGRKGIRKRKHKVAPPMRFYPPINTIKR</sequence>
<protein>
    <submittedName>
        <fullName evidence="1">Uncharacterized protein</fullName>
    </submittedName>
</protein>
<evidence type="ECO:0000313" key="2">
    <source>
        <dbReference type="Proteomes" id="UP000241426"/>
    </source>
</evidence>
<name>A0A2T3KM56_9GAMM</name>
<reference evidence="1 2" key="1">
    <citation type="submission" date="2018-01" db="EMBL/GenBank/DDBJ databases">
        <title>Whole genome sequencing of Histamine producing bacteria.</title>
        <authorList>
            <person name="Butler K."/>
        </authorList>
    </citation>
    <scope>NUCLEOTIDE SEQUENCE [LARGE SCALE GENOMIC DNA]</scope>
    <source>
        <strain evidence="1 2">FS-7.2</strain>
    </source>
</reference>
<comment type="caution">
    <text evidence="1">The sequence shown here is derived from an EMBL/GenBank/DDBJ whole genome shotgun (WGS) entry which is preliminary data.</text>
</comment>
<organism evidence="1 2">
    <name type="scientific">Photobacterium kishitanii</name>
    <dbReference type="NCBI Taxonomy" id="318456"/>
    <lineage>
        <taxon>Bacteria</taxon>
        <taxon>Pseudomonadati</taxon>
        <taxon>Pseudomonadota</taxon>
        <taxon>Gammaproteobacteria</taxon>
        <taxon>Vibrionales</taxon>
        <taxon>Vibrionaceae</taxon>
        <taxon>Photobacterium</taxon>
    </lineage>
</organism>
<gene>
    <name evidence="1" type="ORF">C9J27_02260</name>
</gene>
<dbReference type="Proteomes" id="UP000241426">
    <property type="component" value="Unassembled WGS sequence"/>
</dbReference>
<dbReference type="AlphaFoldDB" id="A0A2T3KM56"/>
<proteinExistence type="predicted"/>